<proteinExistence type="predicted"/>
<feature type="region of interest" description="Disordered" evidence="1">
    <location>
        <begin position="118"/>
        <end position="139"/>
    </location>
</feature>
<sequence length="195" mass="21112">MRALPQTSTTTEYHSGSHFPSQPLASPRKELWLIFLNVSPPLPFLPPPSSARHSNAFPSPHCATPQAYTDTATDGGVNGGREWGVVSGIAVKFAWKDKEESRMVRVLTTTAALQPRKPLRSHPVIPPATDIPPGSVTQRKSCNQSGLLCAARSPLDPTLAISSRPVPNARRPSLTPAYRAIWRLYMREGGTASSP</sequence>
<protein>
    <submittedName>
        <fullName evidence="2">Uncharacterized protein</fullName>
    </submittedName>
</protein>
<keyword evidence="3" id="KW-1185">Reference proteome</keyword>
<reference evidence="2 3" key="1">
    <citation type="journal article" date="2015" name="Genome Biol. Evol.">
        <title>Phylogenomic analyses indicate that early fungi evolved digesting cell walls of algal ancestors of land plants.</title>
        <authorList>
            <person name="Chang Y."/>
            <person name="Wang S."/>
            <person name="Sekimoto S."/>
            <person name="Aerts A.L."/>
            <person name="Choi C."/>
            <person name="Clum A."/>
            <person name="LaButti K.M."/>
            <person name="Lindquist E.A."/>
            <person name="Yee Ngan C."/>
            <person name="Ohm R.A."/>
            <person name="Salamov A.A."/>
            <person name="Grigoriev I.V."/>
            <person name="Spatafora J.W."/>
            <person name="Berbee M.L."/>
        </authorList>
    </citation>
    <scope>NUCLEOTIDE SEQUENCE [LARGE SCALE GENOMIC DNA]</scope>
    <source>
        <strain evidence="2 3">JEL478</strain>
    </source>
</reference>
<feature type="region of interest" description="Disordered" evidence="1">
    <location>
        <begin position="1"/>
        <end position="22"/>
    </location>
</feature>
<dbReference type="AlphaFoldDB" id="A0A139A307"/>
<dbReference type="Proteomes" id="UP000070544">
    <property type="component" value="Unassembled WGS sequence"/>
</dbReference>
<accession>A0A139A307</accession>
<name>A0A139A307_GONPJ</name>
<evidence type="ECO:0000256" key="1">
    <source>
        <dbReference type="SAM" id="MobiDB-lite"/>
    </source>
</evidence>
<dbReference type="EMBL" id="KQ965814">
    <property type="protein sequence ID" value="KXS10763.1"/>
    <property type="molecule type" value="Genomic_DNA"/>
</dbReference>
<evidence type="ECO:0000313" key="2">
    <source>
        <dbReference type="EMBL" id="KXS10763.1"/>
    </source>
</evidence>
<organism evidence="2 3">
    <name type="scientific">Gonapodya prolifera (strain JEL478)</name>
    <name type="common">Monoblepharis prolifera</name>
    <dbReference type="NCBI Taxonomy" id="1344416"/>
    <lineage>
        <taxon>Eukaryota</taxon>
        <taxon>Fungi</taxon>
        <taxon>Fungi incertae sedis</taxon>
        <taxon>Chytridiomycota</taxon>
        <taxon>Chytridiomycota incertae sedis</taxon>
        <taxon>Monoblepharidomycetes</taxon>
        <taxon>Monoblepharidales</taxon>
        <taxon>Gonapodyaceae</taxon>
        <taxon>Gonapodya</taxon>
    </lineage>
</organism>
<gene>
    <name evidence="2" type="ORF">M427DRAFT_36585</name>
</gene>
<evidence type="ECO:0000313" key="3">
    <source>
        <dbReference type="Proteomes" id="UP000070544"/>
    </source>
</evidence>